<evidence type="ECO:0000313" key="3">
    <source>
        <dbReference type="Proteomes" id="UP000284375"/>
    </source>
</evidence>
<dbReference type="PANTHER" id="PTHR40470:SF1">
    <property type="entry name" value="PHYTANOYL-COA DIOXYGENASE FAMILY PROTEIN (AFU_ORTHOLOGUE AFUA_2G15850)"/>
    <property type="match status" value="1"/>
</dbReference>
<proteinExistence type="predicted"/>
<dbReference type="InterPro" id="IPR011333">
    <property type="entry name" value="SKP1/BTB/POZ_sf"/>
</dbReference>
<dbReference type="Gene3D" id="3.30.710.10">
    <property type="entry name" value="Potassium Channel Kv1.1, Chain A"/>
    <property type="match status" value="1"/>
</dbReference>
<dbReference type="Proteomes" id="UP000284375">
    <property type="component" value="Unassembled WGS sequence"/>
</dbReference>
<protein>
    <recommendedName>
        <fullName evidence="1">BTB domain-containing protein</fullName>
    </recommendedName>
</protein>
<dbReference type="InterPro" id="IPR008775">
    <property type="entry name" value="Phytyl_CoA_dOase-like"/>
</dbReference>
<accession>A0A423WAA6</accession>
<dbReference type="InterPro" id="IPR000210">
    <property type="entry name" value="BTB/POZ_dom"/>
</dbReference>
<dbReference type="OrthoDB" id="2106152at2759"/>
<reference evidence="2 3" key="1">
    <citation type="submission" date="2015-09" db="EMBL/GenBank/DDBJ databases">
        <title>Host preference determinants of Valsa canker pathogens revealed by comparative genomics.</title>
        <authorList>
            <person name="Yin Z."/>
            <person name="Huang L."/>
        </authorList>
    </citation>
    <scope>NUCLEOTIDE SEQUENCE [LARGE SCALE GENOMIC DNA]</scope>
    <source>
        <strain evidence="2 3">YSFL</strain>
    </source>
</reference>
<name>A0A423WAA6_CYTCH</name>
<feature type="domain" description="BTB" evidence="1">
    <location>
        <begin position="297"/>
        <end position="365"/>
    </location>
</feature>
<dbReference type="SMART" id="SM00225">
    <property type="entry name" value="BTB"/>
    <property type="match status" value="1"/>
</dbReference>
<dbReference type="STRING" id="252740.A0A423WAA6"/>
<organism evidence="2 3">
    <name type="scientific">Cytospora chrysosperma</name>
    <name type="common">Cytospora canker fungus</name>
    <name type="synonym">Sphaeria chrysosperma</name>
    <dbReference type="NCBI Taxonomy" id="252740"/>
    <lineage>
        <taxon>Eukaryota</taxon>
        <taxon>Fungi</taxon>
        <taxon>Dikarya</taxon>
        <taxon>Ascomycota</taxon>
        <taxon>Pezizomycotina</taxon>
        <taxon>Sordariomycetes</taxon>
        <taxon>Sordariomycetidae</taxon>
        <taxon>Diaporthales</taxon>
        <taxon>Cytosporaceae</taxon>
        <taxon>Cytospora</taxon>
    </lineage>
</organism>
<dbReference type="PANTHER" id="PTHR40470">
    <property type="entry name" value="PHYTANOYL-COA DIOXYGENASE FAMILY PROTEIN (AFU_ORTHOLOGUE AFUA_2G15850)"/>
    <property type="match status" value="1"/>
</dbReference>
<dbReference type="EMBL" id="LJZO01000009">
    <property type="protein sequence ID" value="ROW00258.1"/>
    <property type="molecule type" value="Genomic_DNA"/>
</dbReference>
<evidence type="ECO:0000259" key="1">
    <source>
        <dbReference type="PROSITE" id="PS50097"/>
    </source>
</evidence>
<dbReference type="Gene3D" id="2.60.120.620">
    <property type="entry name" value="q2cbj1_9rhob like domain"/>
    <property type="match status" value="1"/>
</dbReference>
<dbReference type="Pfam" id="PF05721">
    <property type="entry name" value="PhyH"/>
    <property type="match status" value="1"/>
</dbReference>
<gene>
    <name evidence="2" type="ORF">VSDG_03599</name>
</gene>
<dbReference type="CDD" id="cd18186">
    <property type="entry name" value="BTB_POZ_ZBTB_KLHL-like"/>
    <property type="match status" value="1"/>
</dbReference>
<dbReference type="SUPFAM" id="SSF54695">
    <property type="entry name" value="POZ domain"/>
    <property type="match status" value="1"/>
</dbReference>
<dbReference type="Pfam" id="PF00651">
    <property type="entry name" value="BTB"/>
    <property type="match status" value="1"/>
</dbReference>
<evidence type="ECO:0000313" key="2">
    <source>
        <dbReference type="EMBL" id="ROW00258.1"/>
    </source>
</evidence>
<dbReference type="AlphaFoldDB" id="A0A423WAA6"/>
<dbReference type="PROSITE" id="PS50097">
    <property type="entry name" value="BTB"/>
    <property type="match status" value="1"/>
</dbReference>
<comment type="caution">
    <text evidence="2">The sequence shown here is derived from an EMBL/GenBank/DDBJ whole genome shotgun (WGS) entry which is preliminary data.</text>
</comment>
<keyword evidence="3" id="KW-1185">Reference proteome</keyword>
<dbReference type="SUPFAM" id="SSF51197">
    <property type="entry name" value="Clavaminate synthase-like"/>
    <property type="match status" value="1"/>
</dbReference>
<sequence length="560" mass="63561">MAADSLLDRLNRDGFVIIPSAITPDQLTKLREATSEVATLARQGKWPNVRTLPKQFPPWPQNTPEVAKEHGIWGVQGMMHPDLPNSSTFAQVYFSDAVVGPTRELLQCGDDDLVMELFNLLVRPDRDFELRWHRDDIPATATPEEELERLGKPAFSAQWNLALYDDASLIAVPGSHRRARTEFERNADPFEKEIPGQVAVQLKAGDIVFYNNNILHRGVYDSKVERMTLHGSAGHVDGSTLRARNVLQHGLRDWIDRVDFSKLDEKTRPRAEKMRASLVKMGQEAGDVGMLDTGVFSDFTVICGDKQWKTHRVILSRCPYFTAAISEENGFKESVENKITIEGFEEYEISWLLRYIHSGRINIEDIKDESPNKSFLEACVLVWGIGDYFCLNGLCQRVLSQLSRRRIELSVSATRLYAFADGFSFLPDIEAGIRAAWRQDRAAGPVQAELVSLSIYLSPYIRYMESFLALLDELPDFSVRFLRALLGCQGENPFTEHTGKGWICSECDKTIPDIDLKEPRTDVFHVPTKSLAFFGRTDQTFCSRECYNNSVSESDWKYLD</sequence>